<evidence type="ECO:0000313" key="2">
    <source>
        <dbReference type="WBParaSite" id="PS1159_v2.g6442.t1"/>
    </source>
</evidence>
<organism evidence="1 2">
    <name type="scientific">Panagrolaimus sp. PS1159</name>
    <dbReference type="NCBI Taxonomy" id="55785"/>
    <lineage>
        <taxon>Eukaryota</taxon>
        <taxon>Metazoa</taxon>
        <taxon>Ecdysozoa</taxon>
        <taxon>Nematoda</taxon>
        <taxon>Chromadorea</taxon>
        <taxon>Rhabditida</taxon>
        <taxon>Tylenchina</taxon>
        <taxon>Panagrolaimomorpha</taxon>
        <taxon>Panagrolaimoidea</taxon>
        <taxon>Panagrolaimidae</taxon>
        <taxon>Panagrolaimus</taxon>
    </lineage>
</organism>
<name>A0AC35GLH1_9BILA</name>
<protein>
    <submittedName>
        <fullName evidence="2">Uncharacterized protein</fullName>
    </submittedName>
</protein>
<reference evidence="2" key="1">
    <citation type="submission" date="2022-11" db="UniProtKB">
        <authorList>
            <consortium name="WormBaseParasite"/>
        </authorList>
    </citation>
    <scope>IDENTIFICATION</scope>
</reference>
<dbReference type="WBParaSite" id="PS1159_v2.g6442.t1">
    <property type="protein sequence ID" value="PS1159_v2.g6442.t1"/>
    <property type="gene ID" value="PS1159_v2.g6442"/>
</dbReference>
<accession>A0AC35GLH1</accession>
<dbReference type="Proteomes" id="UP000887580">
    <property type="component" value="Unplaced"/>
</dbReference>
<evidence type="ECO:0000313" key="1">
    <source>
        <dbReference type="Proteomes" id="UP000887580"/>
    </source>
</evidence>
<sequence>MLAPIVTKDMKLFQTKPIPTTRIKNVRSRAQSLQDFAKNTSTSQRIKIAPTQKRNAQSVGNLSLPNLSRSPPKLSTSRMPLAAIAEGIEMPSSSGGNGGGNLTNVPASEPNVHSISKNSVKPRTVALDDLRVISSKTFVDPTQSLTNSENASAENSGTVSPSSNPGEKTSPSSNKKSFINKLTSVFKSNKKNSIDDDGSTSPNS</sequence>
<proteinExistence type="predicted"/>